<protein>
    <submittedName>
        <fullName evidence="4">Uncharacterized protein</fullName>
    </submittedName>
</protein>
<keyword evidence="3" id="KW-0539">Nucleus</keyword>
<evidence type="ECO:0000313" key="4">
    <source>
        <dbReference type="EMBL" id="RYR33317.1"/>
    </source>
</evidence>
<gene>
    <name evidence="4" type="ORF">Ahy_A10g047886</name>
</gene>
<proteinExistence type="predicted"/>
<dbReference type="AlphaFoldDB" id="A0A445B3Q9"/>
<keyword evidence="2" id="KW-0507">mRNA processing</keyword>
<dbReference type="PANTHER" id="PTHR44133:SF2">
    <property type="entry name" value="CLEAVAGE STIMULATION FACTOR SUBUNIT 1"/>
    <property type="match status" value="1"/>
</dbReference>
<sequence length="113" mass="12300">MENNSWEQTLQDGKLYRHLNSLIVAHLRDSNLTQAASAVASATMTPLNVEAPPNKLLELVAKGLAVEKDDVFKGTLSSPFCDLGAPVLPTHPGATIIDFRQFFSADTYSFLPI</sequence>
<reference evidence="4 5" key="1">
    <citation type="submission" date="2019-01" db="EMBL/GenBank/DDBJ databases">
        <title>Sequencing of cultivated peanut Arachis hypogaea provides insights into genome evolution and oil improvement.</title>
        <authorList>
            <person name="Chen X."/>
        </authorList>
    </citation>
    <scope>NUCLEOTIDE SEQUENCE [LARGE SCALE GENOMIC DNA]</scope>
    <source>
        <strain evidence="5">cv. Fuhuasheng</strain>
        <tissue evidence="4">Leaves</tissue>
    </source>
</reference>
<dbReference type="GO" id="GO:0005848">
    <property type="term" value="C:mRNA cleavage stimulating factor complex"/>
    <property type="evidence" value="ECO:0007669"/>
    <property type="project" value="InterPro"/>
</dbReference>
<dbReference type="GO" id="GO:0003723">
    <property type="term" value="F:RNA binding"/>
    <property type="evidence" value="ECO:0007669"/>
    <property type="project" value="TreeGrafter"/>
</dbReference>
<dbReference type="InterPro" id="IPR044633">
    <property type="entry name" value="CstF1-like"/>
</dbReference>
<name>A0A445B3Q9_ARAHY</name>
<evidence type="ECO:0000256" key="3">
    <source>
        <dbReference type="ARBA" id="ARBA00023242"/>
    </source>
</evidence>
<accession>A0A445B3Q9</accession>
<dbReference type="EMBL" id="SDMP01000010">
    <property type="protein sequence ID" value="RYR33317.1"/>
    <property type="molecule type" value="Genomic_DNA"/>
</dbReference>
<organism evidence="4 5">
    <name type="scientific">Arachis hypogaea</name>
    <name type="common">Peanut</name>
    <dbReference type="NCBI Taxonomy" id="3818"/>
    <lineage>
        <taxon>Eukaryota</taxon>
        <taxon>Viridiplantae</taxon>
        <taxon>Streptophyta</taxon>
        <taxon>Embryophyta</taxon>
        <taxon>Tracheophyta</taxon>
        <taxon>Spermatophyta</taxon>
        <taxon>Magnoliopsida</taxon>
        <taxon>eudicotyledons</taxon>
        <taxon>Gunneridae</taxon>
        <taxon>Pentapetalae</taxon>
        <taxon>rosids</taxon>
        <taxon>fabids</taxon>
        <taxon>Fabales</taxon>
        <taxon>Fabaceae</taxon>
        <taxon>Papilionoideae</taxon>
        <taxon>50 kb inversion clade</taxon>
        <taxon>dalbergioids sensu lato</taxon>
        <taxon>Dalbergieae</taxon>
        <taxon>Pterocarpus clade</taxon>
        <taxon>Arachis</taxon>
    </lineage>
</organism>
<dbReference type="PANTHER" id="PTHR44133">
    <property type="entry name" value="CLEAVAGE STIMULATION FACTOR SUBUNIT 1"/>
    <property type="match status" value="1"/>
</dbReference>
<evidence type="ECO:0000313" key="5">
    <source>
        <dbReference type="Proteomes" id="UP000289738"/>
    </source>
</evidence>
<comment type="subcellular location">
    <subcellularLocation>
        <location evidence="1">Nucleus</location>
    </subcellularLocation>
</comment>
<dbReference type="Proteomes" id="UP000289738">
    <property type="component" value="Chromosome A10"/>
</dbReference>
<evidence type="ECO:0000256" key="2">
    <source>
        <dbReference type="ARBA" id="ARBA00022664"/>
    </source>
</evidence>
<evidence type="ECO:0000256" key="1">
    <source>
        <dbReference type="ARBA" id="ARBA00004123"/>
    </source>
</evidence>
<dbReference type="GO" id="GO:0031124">
    <property type="term" value="P:mRNA 3'-end processing"/>
    <property type="evidence" value="ECO:0007669"/>
    <property type="project" value="InterPro"/>
</dbReference>
<comment type="caution">
    <text evidence="4">The sequence shown here is derived from an EMBL/GenBank/DDBJ whole genome shotgun (WGS) entry which is preliminary data.</text>
</comment>
<keyword evidence="5" id="KW-1185">Reference proteome</keyword>